<dbReference type="PANTHER" id="PTHR47969:SF15">
    <property type="entry name" value="CHROMOSOME-ASSOCIATED KINESIN KIF4A-RELATED"/>
    <property type="match status" value="1"/>
</dbReference>
<dbReference type="SFLD" id="SFLDS00032">
    <property type="entry name" value="Radical_SAM_3-amino-3-carboxyp"/>
    <property type="match status" value="1"/>
</dbReference>
<dbReference type="GO" id="GO:0051536">
    <property type="term" value="F:iron-sulfur cluster binding"/>
    <property type="evidence" value="ECO:0007669"/>
    <property type="project" value="UniProtKB-KW"/>
</dbReference>
<keyword evidence="8" id="KW-0808">Transferase</keyword>
<evidence type="ECO:0000256" key="2">
    <source>
        <dbReference type="ARBA" id="ARBA00004245"/>
    </source>
</evidence>
<dbReference type="InterPro" id="IPR042265">
    <property type="entry name" value="DPH1/DPH2_3"/>
</dbReference>
<keyword evidence="15 22" id="KW-0175">Coiled coil</keyword>
<dbReference type="AlphaFoldDB" id="A0AAW2H7W4"/>
<keyword evidence="14" id="KW-0411">Iron-sulfur</keyword>
<dbReference type="Pfam" id="PF01866">
    <property type="entry name" value="Diphthamide_syn"/>
    <property type="match status" value="1"/>
</dbReference>
<dbReference type="InterPro" id="IPR001680">
    <property type="entry name" value="WD40_rpt"/>
</dbReference>
<evidence type="ECO:0000256" key="18">
    <source>
        <dbReference type="ARBA" id="ARBA00032574"/>
    </source>
</evidence>
<evidence type="ECO:0000256" key="4">
    <source>
        <dbReference type="ARBA" id="ARBA00010173"/>
    </source>
</evidence>
<gene>
    <name evidence="25" type="ORF">PYX00_011519</name>
</gene>
<comment type="pathway">
    <text evidence="3">Protein modification; peptidyl-diphthamide biosynthesis.</text>
</comment>
<dbReference type="InterPro" id="IPR027417">
    <property type="entry name" value="P-loop_NTPase"/>
</dbReference>
<evidence type="ECO:0000256" key="16">
    <source>
        <dbReference type="ARBA" id="ARBA00023212"/>
    </source>
</evidence>
<dbReference type="InterPro" id="IPR036961">
    <property type="entry name" value="Kinesin_motor_dom_sf"/>
</dbReference>
<evidence type="ECO:0000256" key="14">
    <source>
        <dbReference type="ARBA" id="ARBA00023014"/>
    </source>
</evidence>
<comment type="similarity">
    <text evidence="4">Belongs to the DPH1/DPH2 family. DPH1 subfamily.</text>
</comment>
<dbReference type="Gene3D" id="2.130.10.10">
    <property type="entry name" value="YVTN repeat-like/Quinoprotein amine dehydrogenase"/>
    <property type="match status" value="2"/>
</dbReference>
<dbReference type="InterPro" id="IPR016435">
    <property type="entry name" value="DPH1/DPH2"/>
</dbReference>
<dbReference type="InterPro" id="IPR015943">
    <property type="entry name" value="WD40/YVTN_repeat-like_dom_sf"/>
</dbReference>
<feature type="domain" description="Kinesin motor" evidence="24">
    <location>
        <begin position="3"/>
        <end position="312"/>
    </location>
</feature>
<keyword evidence="10" id="KW-0479">Metal-binding</keyword>
<keyword evidence="7" id="KW-0963">Cytoplasm</keyword>
<keyword evidence="21" id="KW-0505">Motor protein</keyword>
<dbReference type="Pfam" id="PF00400">
    <property type="entry name" value="WD40"/>
    <property type="match status" value="2"/>
</dbReference>
<dbReference type="SMART" id="SM00129">
    <property type="entry name" value="KISc"/>
    <property type="match status" value="1"/>
</dbReference>
<comment type="cofactor">
    <cofactor evidence="1">
        <name>[4Fe-4S] cluster</name>
        <dbReference type="ChEBI" id="CHEBI:49883"/>
    </cofactor>
</comment>
<dbReference type="Gene3D" id="3.40.50.11850">
    <property type="entry name" value="Diphthamide synthesis DPH1/DPH2 domain 2"/>
    <property type="match status" value="1"/>
</dbReference>
<evidence type="ECO:0000256" key="15">
    <source>
        <dbReference type="ARBA" id="ARBA00023054"/>
    </source>
</evidence>
<dbReference type="InterPro" id="IPR042263">
    <property type="entry name" value="DPH1/DPH2_1"/>
</dbReference>
<dbReference type="GO" id="GO:0046872">
    <property type="term" value="F:metal ion binding"/>
    <property type="evidence" value="ECO:0007669"/>
    <property type="project" value="UniProtKB-KW"/>
</dbReference>
<evidence type="ECO:0000256" key="1">
    <source>
        <dbReference type="ARBA" id="ARBA00001966"/>
    </source>
</evidence>
<dbReference type="EMBL" id="JARGDH010000006">
    <property type="protein sequence ID" value="KAL0265804.1"/>
    <property type="molecule type" value="Genomic_DNA"/>
</dbReference>
<dbReference type="Gene3D" id="3.40.850.10">
    <property type="entry name" value="Kinesin motor domain"/>
    <property type="match status" value="1"/>
</dbReference>
<dbReference type="FunFam" id="3.40.50.11840:FF:000001">
    <property type="entry name" value="2-(3-amino-3-carboxypropyl)histidine synthase subunit 1"/>
    <property type="match status" value="1"/>
</dbReference>
<organism evidence="25">
    <name type="scientific">Menopon gallinae</name>
    <name type="common">poultry shaft louse</name>
    <dbReference type="NCBI Taxonomy" id="328185"/>
    <lineage>
        <taxon>Eukaryota</taxon>
        <taxon>Metazoa</taxon>
        <taxon>Ecdysozoa</taxon>
        <taxon>Arthropoda</taxon>
        <taxon>Hexapoda</taxon>
        <taxon>Insecta</taxon>
        <taxon>Pterygota</taxon>
        <taxon>Neoptera</taxon>
        <taxon>Paraneoptera</taxon>
        <taxon>Psocodea</taxon>
        <taxon>Troctomorpha</taxon>
        <taxon>Phthiraptera</taxon>
        <taxon>Amblycera</taxon>
        <taxon>Menoponidae</taxon>
        <taxon>Menopon</taxon>
    </lineage>
</organism>
<dbReference type="NCBIfam" id="TIGR00322">
    <property type="entry name" value="diphth2_R"/>
    <property type="match status" value="1"/>
</dbReference>
<evidence type="ECO:0000259" key="24">
    <source>
        <dbReference type="PROSITE" id="PS50067"/>
    </source>
</evidence>
<dbReference type="InterPro" id="IPR001752">
    <property type="entry name" value="Kinesin_motor_dom"/>
</dbReference>
<dbReference type="GO" id="GO:0005524">
    <property type="term" value="F:ATP binding"/>
    <property type="evidence" value="ECO:0007669"/>
    <property type="project" value="UniProtKB-UniRule"/>
</dbReference>
<comment type="subcellular location">
    <subcellularLocation>
        <location evidence="2">Cytoplasm</location>
        <location evidence="2">Cytoskeleton</location>
    </subcellularLocation>
</comment>
<evidence type="ECO:0000256" key="8">
    <source>
        <dbReference type="ARBA" id="ARBA00022679"/>
    </source>
</evidence>
<evidence type="ECO:0000256" key="10">
    <source>
        <dbReference type="ARBA" id="ARBA00022723"/>
    </source>
</evidence>
<dbReference type="GO" id="GO:0090560">
    <property type="term" value="F:2-(3-amino-3-carboxypropyl)histidine synthase activity"/>
    <property type="evidence" value="ECO:0007669"/>
    <property type="project" value="UniProtKB-EC"/>
</dbReference>
<evidence type="ECO:0000256" key="3">
    <source>
        <dbReference type="ARBA" id="ARBA00005156"/>
    </source>
</evidence>
<feature type="binding site" evidence="21">
    <location>
        <begin position="69"/>
        <end position="76"/>
    </location>
    <ligand>
        <name>ATP</name>
        <dbReference type="ChEBI" id="CHEBI:30616"/>
    </ligand>
</feature>
<dbReference type="GO" id="GO:0005875">
    <property type="term" value="C:microtubule associated complex"/>
    <property type="evidence" value="ECO:0007669"/>
    <property type="project" value="TreeGrafter"/>
</dbReference>
<keyword evidence="11 21" id="KW-0547">Nucleotide-binding</keyword>
<evidence type="ECO:0000256" key="11">
    <source>
        <dbReference type="ARBA" id="ARBA00022741"/>
    </source>
</evidence>
<protein>
    <recommendedName>
        <fullName evidence="6">2-(3-amino-3-carboxypropyl)histidine synthase subunit 1</fullName>
        <ecNumber evidence="5">2.5.1.108</ecNumber>
    </recommendedName>
    <alternativeName>
        <fullName evidence="18">Diphthamide biosynthesis protein 1</fullName>
    </alternativeName>
    <alternativeName>
        <fullName evidence="19">Diphtheria toxin resistance protein 1</fullName>
    </alternativeName>
    <alternativeName>
        <fullName evidence="17">S-adenosyl-L-methionine:L-histidine 3-amino-3-carboxypropyltransferase 1</fullName>
    </alternativeName>
</protein>
<reference evidence="25" key="1">
    <citation type="journal article" date="2024" name="Gigascience">
        <title>Chromosome-level genome of the poultry shaft louse Menopon gallinae provides insight into the host-switching and adaptive evolution of parasitic lice.</title>
        <authorList>
            <person name="Xu Y."/>
            <person name="Ma L."/>
            <person name="Liu S."/>
            <person name="Liang Y."/>
            <person name="Liu Q."/>
            <person name="He Z."/>
            <person name="Tian L."/>
            <person name="Duan Y."/>
            <person name="Cai W."/>
            <person name="Li H."/>
            <person name="Song F."/>
        </authorList>
    </citation>
    <scope>NUCLEOTIDE SEQUENCE</scope>
    <source>
        <strain evidence="25">Cailab_2023a</strain>
    </source>
</reference>
<dbReference type="EC" id="2.5.1.108" evidence="5"/>
<dbReference type="GO" id="GO:0007052">
    <property type="term" value="P:mitotic spindle organization"/>
    <property type="evidence" value="ECO:0007669"/>
    <property type="project" value="TreeGrafter"/>
</dbReference>
<keyword evidence="13" id="KW-0408">Iron</keyword>
<keyword evidence="12 21" id="KW-0067">ATP-binding</keyword>
<comment type="catalytic activity">
    <reaction evidence="20">
        <text>L-histidyl-[translation elongation factor 2] + S-adenosyl-L-methionine = 2-[(3S)-amino-3-carboxypropyl]-L-histidyl-[translation elongation factor 2] + S-methyl-5'-thioadenosine + H(+)</text>
        <dbReference type="Rhea" id="RHEA:36783"/>
        <dbReference type="Rhea" id="RHEA-COMP:9748"/>
        <dbReference type="Rhea" id="RHEA-COMP:9749"/>
        <dbReference type="ChEBI" id="CHEBI:15378"/>
        <dbReference type="ChEBI" id="CHEBI:17509"/>
        <dbReference type="ChEBI" id="CHEBI:29979"/>
        <dbReference type="ChEBI" id="CHEBI:59789"/>
        <dbReference type="ChEBI" id="CHEBI:73995"/>
        <dbReference type="EC" id="2.5.1.108"/>
    </reaction>
</comment>
<keyword evidence="16" id="KW-0206">Cytoskeleton</keyword>
<evidence type="ECO:0000256" key="17">
    <source>
        <dbReference type="ARBA" id="ARBA00031690"/>
    </source>
</evidence>
<dbReference type="GO" id="GO:0008017">
    <property type="term" value="F:microtubule binding"/>
    <property type="evidence" value="ECO:0007669"/>
    <property type="project" value="InterPro"/>
</dbReference>
<evidence type="ECO:0000256" key="7">
    <source>
        <dbReference type="ARBA" id="ARBA00022490"/>
    </source>
</evidence>
<dbReference type="SUPFAM" id="SSF50998">
    <property type="entry name" value="Quinoprotein alcohol dehydrogenase-like"/>
    <property type="match status" value="1"/>
</dbReference>
<dbReference type="GO" id="GO:0017183">
    <property type="term" value="P:protein histidyl modification to diphthamide"/>
    <property type="evidence" value="ECO:0007669"/>
    <property type="project" value="InterPro"/>
</dbReference>
<dbReference type="GO" id="GO:0007018">
    <property type="term" value="P:microtubule-based movement"/>
    <property type="evidence" value="ECO:0007669"/>
    <property type="project" value="InterPro"/>
</dbReference>
<keyword evidence="9" id="KW-0949">S-adenosyl-L-methionine</keyword>
<proteinExistence type="inferred from homology"/>
<evidence type="ECO:0000256" key="9">
    <source>
        <dbReference type="ARBA" id="ARBA00022691"/>
    </source>
</evidence>
<dbReference type="Gene3D" id="3.40.50.11860">
    <property type="entry name" value="Diphthamide synthesis DPH1/DPH2 domain 3"/>
    <property type="match status" value="1"/>
</dbReference>
<dbReference type="PRINTS" id="PR00380">
    <property type="entry name" value="KINESINHEAVY"/>
</dbReference>
<dbReference type="GO" id="GO:0051231">
    <property type="term" value="P:spindle elongation"/>
    <property type="evidence" value="ECO:0007669"/>
    <property type="project" value="TreeGrafter"/>
</dbReference>
<dbReference type="SMART" id="SM00320">
    <property type="entry name" value="WD40"/>
    <property type="match status" value="4"/>
</dbReference>
<evidence type="ECO:0000256" key="13">
    <source>
        <dbReference type="ARBA" id="ARBA00023004"/>
    </source>
</evidence>
<dbReference type="GO" id="GO:0003777">
    <property type="term" value="F:microtubule motor activity"/>
    <property type="evidence" value="ECO:0007669"/>
    <property type="project" value="InterPro"/>
</dbReference>
<comment type="caution">
    <text evidence="25">The sequence shown here is derived from an EMBL/GenBank/DDBJ whole genome shotgun (WGS) entry which is preliminary data.</text>
</comment>
<dbReference type="InterPro" id="IPR042264">
    <property type="entry name" value="DPH1/DPH2_2"/>
</dbReference>
<dbReference type="PROSITE" id="PS50067">
    <property type="entry name" value="KINESIN_MOTOR_2"/>
    <property type="match status" value="1"/>
</dbReference>
<feature type="region of interest" description="Disordered" evidence="23">
    <location>
        <begin position="664"/>
        <end position="684"/>
    </location>
</feature>
<name>A0AAW2H7W4_9NEOP</name>
<dbReference type="InterPro" id="IPR011047">
    <property type="entry name" value="Quinoprotein_ADH-like_sf"/>
</dbReference>
<dbReference type="PANTHER" id="PTHR47969">
    <property type="entry name" value="CHROMOSOME-ASSOCIATED KINESIN KIF4A-RELATED"/>
    <property type="match status" value="1"/>
</dbReference>
<sequence>MSKIRVEIRVKPCADNTIEVGEGLLKVGSKQFKFSRVHCDSSQEAFFETVLPLLEKFYENNDCTVFAYGQTGSGKTYTMGISEHGTDGVLQRSLGHIFARYAGDVCPEHPNSADAQDTALHATCPRPRIRIAFYEIYNEEVFDLLSPIRSPLPLREGAGVVTIAGLKEHVVERLEDALVLLHQGCLERTTKATAMNLSSSRSHAVFTVFVNRTRISFIDLAGSERLKRTKLTGKTVRESININSGLLALGNVINALSARRSYVPFRDSKLTRILQSSLKDNFTFMIVCISGKCIDFSETMNALEYANRAANITTHVKNKVLVDTSGVLYLKEEISRLRGENQVLRNQLREKCRCKERNKQHEEEVNALRRRVYELESLLSRPVVPVCSPGGGRRVCAEEKENEAANAPCVRRSPGQSPERHAAPAQDALCAEEEGASPRVRKETCGIDAEALNRALIVDDVGAKAAPKRVTFNMVENVILLTPKKQKKLLFTPGRDNIKLRCSVRATYRGHENAVTSLVCTDRLHSSSLDKTIREWPTGSVVHRDLFAIRSMVPWRSLLFSASGAVKLLDTREGATALQLDASPGVVSAMFCEGDLLYVGTEDGGVAAVDLRMMRVVMRRQMHKGTVFCINRVGEHIYTGSRDHEIKRFARDVVAPPTGAVPCGDGAASAGGSPREGAAARSPGVTTLPTAHYDSVHVLLNMDDLLVSGGRDCSIKIWRDLRVWKTVPYAHPSWIKSGTPAGAFYATGSKCGLVKFWDCKEKVTCIGKAELRASVNALACDGQHVAEEVYATLPRNYNFELSKTIRLIKRHRPARVALQFPDGLLKYAFKIKTILSAYAEIVVLGDVVYGACCVDDAGAASLGCELLVHYGHSCLIDVTQMETRVLYVFVEINFDTAHLIEVVKTNFRGRRTAVFGTIQYSAAVHAVKRAVDRWAAEDASARGTEVVVPQARPLSAGEVLGCTAPRVHGIECGVYVGDGRFHLESFMMQNPSVVCFKYCPFTRRMTREEFVPRRRCTAVRGRVGIIQSALGRQGNPRIVGSLVRKVGPCFVLVLRELCEKTLAQFAFIDVFVQVGCPRLSIDWGGSFSKPLLTPFDVLGDGDHPMDYYGTGDAPWKN</sequence>
<evidence type="ECO:0000256" key="22">
    <source>
        <dbReference type="SAM" id="Coils"/>
    </source>
</evidence>
<dbReference type="Pfam" id="PF00225">
    <property type="entry name" value="Kinesin"/>
    <property type="match status" value="1"/>
</dbReference>
<dbReference type="SUPFAM" id="SSF52540">
    <property type="entry name" value="P-loop containing nucleoside triphosphate hydrolases"/>
    <property type="match status" value="1"/>
</dbReference>
<dbReference type="InterPro" id="IPR027640">
    <property type="entry name" value="Kinesin-like_fam"/>
</dbReference>
<evidence type="ECO:0000256" key="5">
    <source>
        <dbReference type="ARBA" id="ARBA00012221"/>
    </source>
</evidence>
<evidence type="ECO:0000256" key="6">
    <source>
        <dbReference type="ARBA" id="ARBA00021915"/>
    </source>
</evidence>
<comment type="similarity">
    <text evidence="21">Belongs to the TRAFAC class myosin-kinesin ATPase superfamily. Kinesin family.</text>
</comment>
<feature type="coiled-coil region" evidence="22">
    <location>
        <begin position="327"/>
        <end position="378"/>
    </location>
</feature>
<evidence type="ECO:0000256" key="20">
    <source>
        <dbReference type="ARBA" id="ARBA00048403"/>
    </source>
</evidence>
<evidence type="ECO:0000256" key="21">
    <source>
        <dbReference type="PROSITE-ProRule" id="PRU00283"/>
    </source>
</evidence>
<evidence type="ECO:0000256" key="19">
    <source>
        <dbReference type="ARBA" id="ARBA00032789"/>
    </source>
</evidence>
<feature type="region of interest" description="Disordered" evidence="23">
    <location>
        <begin position="406"/>
        <end position="435"/>
    </location>
</feature>
<evidence type="ECO:0000313" key="25">
    <source>
        <dbReference type="EMBL" id="KAL0265804.1"/>
    </source>
</evidence>
<accession>A0AAW2H7W4</accession>
<evidence type="ECO:0000256" key="12">
    <source>
        <dbReference type="ARBA" id="ARBA00022840"/>
    </source>
</evidence>
<evidence type="ECO:0000256" key="23">
    <source>
        <dbReference type="SAM" id="MobiDB-lite"/>
    </source>
</evidence>
<dbReference type="Gene3D" id="3.40.50.11840">
    <property type="entry name" value="Diphthamide synthesis DPH1/DPH2 domain 1"/>
    <property type="match status" value="1"/>
</dbReference>